<gene>
    <name evidence="2" type="ORF">LTR82_001212</name>
</gene>
<organism evidence="2 3">
    <name type="scientific">Friedmanniomyces endolithicus</name>
    <dbReference type="NCBI Taxonomy" id="329885"/>
    <lineage>
        <taxon>Eukaryota</taxon>
        <taxon>Fungi</taxon>
        <taxon>Dikarya</taxon>
        <taxon>Ascomycota</taxon>
        <taxon>Pezizomycotina</taxon>
        <taxon>Dothideomycetes</taxon>
        <taxon>Dothideomycetidae</taxon>
        <taxon>Mycosphaerellales</taxon>
        <taxon>Teratosphaeriaceae</taxon>
        <taxon>Friedmanniomyces</taxon>
    </lineage>
</organism>
<feature type="compositionally biased region" description="Basic and acidic residues" evidence="1">
    <location>
        <begin position="1"/>
        <end position="16"/>
    </location>
</feature>
<evidence type="ECO:0000313" key="3">
    <source>
        <dbReference type="Proteomes" id="UP001168146"/>
    </source>
</evidence>
<feature type="region of interest" description="Disordered" evidence="1">
    <location>
        <begin position="1"/>
        <end position="102"/>
    </location>
</feature>
<dbReference type="AlphaFoldDB" id="A0AAN6G2P6"/>
<name>A0AAN6G2P6_9PEZI</name>
<dbReference type="Proteomes" id="UP001168146">
    <property type="component" value="Unassembled WGS sequence"/>
</dbReference>
<accession>A0AAN6G2P6</accession>
<dbReference type="EMBL" id="JASUXU010000002">
    <property type="protein sequence ID" value="KAK0327695.1"/>
    <property type="molecule type" value="Genomic_DNA"/>
</dbReference>
<evidence type="ECO:0000313" key="2">
    <source>
        <dbReference type="EMBL" id="KAK0327695.1"/>
    </source>
</evidence>
<feature type="compositionally biased region" description="Polar residues" evidence="1">
    <location>
        <begin position="39"/>
        <end position="58"/>
    </location>
</feature>
<comment type="caution">
    <text evidence="2">The sequence shown here is derived from an EMBL/GenBank/DDBJ whole genome shotgun (WGS) entry which is preliminary data.</text>
</comment>
<evidence type="ECO:0000256" key="1">
    <source>
        <dbReference type="SAM" id="MobiDB-lite"/>
    </source>
</evidence>
<protein>
    <submittedName>
        <fullName evidence="2">Uncharacterized protein</fullName>
    </submittedName>
</protein>
<reference evidence="2" key="1">
    <citation type="submission" date="2021-12" db="EMBL/GenBank/DDBJ databases">
        <title>Black yeast isolated from Biological Soil Crust.</title>
        <authorList>
            <person name="Kurbessoian T."/>
        </authorList>
    </citation>
    <scope>NUCLEOTIDE SEQUENCE</scope>
    <source>
        <strain evidence="2">CCFEE 5208</strain>
    </source>
</reference>
<feature type="compositionally biased region" description="Basic and acidic residues" evidence="1">
    <location>
        <begin position="83"/>
        <end position="95"/>
    </location>
</feature>
<proteinExistence type="predicted"/>
<sequence length="190" mass="20789">MSTWEDRRGQFQKGKEVIPPPAEGRAFGTGVLETVRRASVSSANSLEKTPSGKASTGEPSSPTRSRRRSSNQGMFGNLQSHKRGSEDYTERRTSHGEMTGAPGGMFSGWYNATFRGYQTQQAKQDVQVPAVAQKESRKGVMECLGDDHTARLMTGSVFSLESRERGDGSRLCITGFGRVRELATLDDVHV</sequence>